<protein>
    <recommendedName>
        <fullName evidence="1">HTH cro/C1-type domain-containing protein</fullName>
    </recommendedName>
</protein>
<dbReference type="CDD" id="cd00093">
    <property type="entry name" value="HTH_XRE"/>
    <property type="match status" value="1"/>
</dbReference>
<evidence type="ECO:0000313" key="3">
    <source>
        <dbReference type="Proteomes" id="UP001500979"/>
    </source>
</evidence>
<evidence type="ECO:0000259" key="1">
    <source>
        <dbReference type="PROSITE" id="PS50943"/>
    </source>
</evidence>
<dbReference type="InterPro" id="IPR010982">
    <property type="entry name" value="Lambda_DNA-bd_dom_sf"/>
</dbReference>
<proteinExistence type="predicted"/>
<dbReference type="Gene3D" id="1.25.40.10">
    <property type="entry name" value="Tetratricopeptide repeat domain"/>
    <property type="match status" value="1"/>
</dbReference>
<evidence type="ECO:0000313" key="2">
    <source>
        <dbReference type="EMBL" id="GAA2796359.1"/>
    </source>
</evidence>
<dbReference type="Pfam" id="PF13560">
    <property type="entry name" value="HTH_31"/>
    <property type="match status" value="1"/>
</dbReference>
<reference evidence="2 3" key="1">
    <citation type="journal article" date="2019" name="Int. J. Syst. Evol. Microbiol.">
        <title>The Global Catalogue of Microorganisms (GCM) 10K type strain sequencing project: providing services to taxonomists for standard genome sequencing and annotation.</title>
        <authorList>
            <consortium name="The Broad Institute Genomics Platform"/>
            <consortium name="The Broad Institute Genome Sequencing Center for Infectious Disease"/>
            <person name="Wu L."/>
            <person name="Ma J."/>
        </authorList>
    </citation>
    <scope>NUCLEOTIDE SEQUENCE [LARGE SCALE GENOMIC DNA]</scope>
    <source>
        <strain evidence="2 3">JCM 9383</strain>
    </source>
</reference>
<accession>A0ABN3VF90</accession>
<keyword evidence="3" id="KW-1185">Reference proteome</keyword>
<dbReference type="InterPro" id="IPR011990">
    <property type="entry name" value="TPR-like_helical_dom_sf"/>
</dbReference>
<organism evidence="2 3">
    <name type="scientific">Saccharopolyspora taberi</name>
    <dbReference type="NCBI Taxonomy" id="60895"/>
    <lineage>
        <taxon>Bacteria</taxon>
        <taxon>Bacillati</taxon>
        <taxon>Actinomycetota</taxon>
        <taxon>Actinomycetes</taxon>
        <taxon>Pseudonocardiales</taxon>
        <taxon>Pseudonocardiaceae</taxon>
        <taxon>Saccharopolyspora</taxon>
    </lineage>
</organism>
<sequence>MFESFGQALRRLRLAAGLSQPQLARRAYVSQSSICRYENDKQTPDGTTAQHLDDVLDGGGALVALAEPADVFTGVIAPDEHDRPVDSRYVDSMRETIHHLVALDGLHGGNDIAGLAVRLFRTAHRKLSSRLYERAVERDFEAVTGEMGELAGWLLYDTDRQDESRTLNLESLTLSRMAGDRAIELFTLSNWSMQSLYVGRPREALRIVDTAMDDGFLSPRVTTLLRIRRARALADLGAETEALAEMSRSRTALSDGVRGSDPAWTWWVGNGVVDWNEGMLCAGLGNWSTAVDWFSRAAEHFATQQPRWRYENNAHLLEALIRVRDWSRAETVTEELVSLAADMGSDRVSRLLQRMIAESRRTSTQSTLADMLAELDRRVAV</sequence>
<dbReference type="InterPro" id="IPR001387">
    <property type="entry name" value="Cro/C1-type_HTH"/>
</dbReference>
<feature type="domain" description="HTH cro/C1-type" evidence="1">
    <location>
        <begin position="9"/>
        <end position="62"/>
    </location>
</feature>
<comment type="caution">
    <text evidence="2">The sequence shown here is derived from an EMBL/GenBank/DDBJ whole genome shotgun (WGS) entry which is preliminary data.</text>
</comment>
<dbReference type="Proteomes" id="UP001500979">
    <property type="component" value="Unassembled WGS sequence"/>
</dbReference>
<dbReference type="SMART" id="SM00530">
    <property type="entry name" value="HTH_XRE"/>
    <property type="match status" value="1"/>
</dbReference>
<dbReference type="EMBL" id="BAAAUX010000014">
    <property type="protein sequence ID" value="GAA2796359.1"/>
    <property type="molecule type" value="Genomic_DNA"/>
</dbReference>
<dbReference type="Gene3D" id="1.10.260.40">
    <property type="entry name" value="lambda repressor-like DNA-binding domains"/>
    <property type="match status" value="1"/>
</dbReference>
<dbReference type="RefSeq" id="WP_344680822.1">
    <property type="nucleotide sequence ID" value="NZ_BAAAUX010000014.1"/>
</dbReference>
<dbReference type="PROSITE" id="PS50943">
    <property type="entry name" value="HTH_CROC1"/>
    <property type="match status" value="1"/>
</dbReference>
<name>A0ABN3VF90_9PSEU</name>
<gene>
    <name evidence="2" type="ORF">GCM10010470_34370</name>
</gene>
<dbReference type="SUPFAM" id="SSF47413">
    <property type="entry name" value="lambda repressor-like DNA-binding domains"/>
    <property type="match status" value="1"/>
</dbReference>